<gene>
    <name evidence="1" type="ORF">Osc7112_6729</name>
</gene>
<proteinExistence type="predicted"/>
<evidence type="ECO:0000313" key="2">
    <source>
        <dbReference type="Proteomes" id="UP000010478"/>
    </source>
</evidence>
<dbReference type="KEGG" id="oni:Osc7112_6729"/>
<dbReference type="HOGENOM" id="CLU_2480373_0_0_3"/>
<geneLocation type="plasmid" evidence="1 2">
    <name>pOSC7112.02</name>
</geneLocation>
<dbReference type="Proteomes" id="UP000010478">
    <property type="component" value="Plasmid pOSC7112.02"/>
</dbReference>
<reference evidence="1 2" key="1">
    <citation type="submission" date="2012-05" db="EMBL/GenBank/DDBJ databases">
        <title>Finished plasmid 2 of genome of Oscillatoria sp. PCC 7112.</title>
        <authorList>
            <consortium name="US DOE Joint Genome Institute"/>
            <person name="Gugger M."/>
            <person name="Coursin T."/>
            <person name="Rippka R."/>
            <person name="Tandeau De Marsac N."/>
            <person name="Huntemann M."/>
            <person name="Wei C.-L."/>
            <person name="Han J."/>
            <person name="Detter J.C."/>
            <person name="Han C."/>
            <person name="Tapia R."/>
            <person name="Davenport K."/>
            <person name="Daligault H."/>
            <person name="Erkkila T."/>
            <person name="Gu W."/>
            <person name="Munk A.C.C."/>
            <person name="Teshima H."/>
            <person name="Xu Y."/>
            <person name="Chain P."/>
            <person name="Chen A."/>
            <person name="Krypides N."/>
            <person name="Mavromatis K."/>
            <person name="Markowitz V."/>
            <person name="Szeto E."/>
            <person name="Ivanova N."/>
            <person name="Mikhailova N."/>
            <person name="Ovchinnikova G."/>
            <person name="Pagani I."/>
            <person name="Pati A."/>
            <person name="Goodwin L."/>
            <person name="Peters L."/>
            <person name="Pitluck S."/>
            <person name="Woyke T."/>
            <person name="Kerfeld C."/>
        </authorList>
    </citation>
    <scope>NUCLEOTIDE SEQUENCE [LARGE SCALE GENOMIC DNA]</scope>
    <source>
        <strain evidence="1 2">PCC 7112</strain>
        <plasmid evidence="1 2">pOSC7112.02</plasmid>
    </source>
</reference>
<dbReference type="RefSeq" id="WP_015179794.1">
    <property type="nucleotide sequence ID" value="NC_019730.1"/>
</dbReference>
<dbReference type="AlphaFoldDB" id="K9VTD8"/>
<accession>K9VTD8</accession>
<name>K9VTD8_9CYAN</name>
<evidence type="ECO:0000313" key="1">
    <source>
        <dbReference type="EMBL" id="AFZ10829.1"/>
    </source>
</evidence>
<keyword evidence="1" id="KW-0614">Plasmid</keyword>
<dbReference type="EMBL" id="CP003616">
    <property type="protein sequence ID" value="AFZ10829.1"/>
    <property type="molecule type" value="Genomic_DNA"/>
</dbReference>
<sequence length="87" mass="9727">MQDRKLGKKVRSSGSNSNVGRYIYTDTGKGKLRLSFLKLLVRSLLPTTASSNRGERCIRYMAHALQQAPSGKLKSPHLEYSLFANVE</sequence>
<organism evidence="1 2">
    <name type="scientific">Phormidium nigroviride PCC 7112</name>
    <dbReference type="NCBI Taxonomy" id="179408"/>
    <lineage>
        <taxon>Bacteria</taxon>
        <taxon>Bacillati</taxon>
        <taxon>Cyanobacteriota</taxon>
        <taxon>Cyanophyceae</taxon>
        <taxon>Oscillatoriophycideae</taxon>
        <taxon>Oscillatoriales</taxon>
        <taxon>Oscillatoriaceae</taxon>
        <taxon>Phormidium</taxon>
    </lineage>
</organism>
<protein>
    <submittedName>
        <fullName evidence="1">Uncharacterized protein</fullName>
    </submittedName>
</protein>
<keyword evidence="2" id="KW-1185">Reference proteome</keyword>